<dbReference type="EC" id="1.11.1.15" evidence="1"/>
<evidence type="ECO:0000313" key="2">
    <source>
        <dbReference type="Proteomes" id="UP000501793"/>
    </source>
</evidence>
<protein>
    <submittedName>
        <fullName evidence="1">Thiol peroxidase</fullName>
        <ecNumber evidence="1">1.11.1.15</ecNumber>
    </submittedName>
</protein>
<sequence length="173" mass="19288">MEERPGAVNFKGNPVTLVGPEVRRGDVAKPFTVFGAEMRPYRLEDGRGRVRVFSVVPSVSGSGACSIQMKRFFDEALQSPDIDVITVSVDLPPTQQRWLEAAGQGRMQVYSDYRDLSFGHAFGVVIKELRMLTRSVFVLDPEDRILYAEVVPDVAQVPSFERVMEAAKQAVPR</sequence>
<dbReference type="Proteomes" id="UP000501793">
    <property type="component" value="Chromosome"/>
</dbReference>
<keyword evidence="2" id="KW-1185">Reference proteome</keyword>
<name>A0ACA8ZCR1_9BACL</name>
<accession>A0ACA8ZCR1</accession>
<evidence type="ECO:0000313" key="1">
    <source>
        <dbReference type="EMBL" id="CAB3395388.1"/>
    </source>
</evidence>
<keyword evidence="1" id="KW-0560">Oxidoreductase</keyword>
<gene>
    <name evidence="1" type="primary">tpx</name>
    <name evidence="1" type="ORF">FAVT5_3362</name>
</gene>
<reference evidence="1" key="1">
    <citation type="submission" date="2020-04" db="EMBL/GenBank/DDBJ databases">
        <authorList>
            <person name="Hogendoorn C."/>
        </authorList>
    </citation>
    <scope>NUCLEOTIDE SEQUENCE</scope>
    <source>
        <strain evidence="1">FAVT5</strain>
    </source>
</reference>
<proteinExistence type="predicted"/>
<keyword evidence="1" id="KW-0575">Peroxidase</keyword>
<dbReference type="EMBL" id="LR792684">
    <property type="protein sequence ID" value="CAB3395388.1"/>
    <property type="molecule type" value="Genomic_DNA"/>
</dbReference>
<organism evidence="1 2">
    <name type="scientific">Kyrpidia spormannii</name>
    <dbReference type="NCBI Taxonomy" id="2055160"/>
    <lineage>
        <taxon>Bacteria</taxon>
        <taxon>Bacillati</taxon>
        <taxon>Bacillota</taxon>
        <taxon>Bacilli</taxon>
        <taxon>Bacillales</taxon>
        <taxon>Alicyclobacillaceae</taxon>
        <taxon>Kyrpidia</taxon>
    </lineage>
</organism>